<comment type="function">
    <text evidence="9 10">Catalyzes the oxidation of D-lactate to pyruvate.</text>
</comment>
<comment type="cofactor">
    <cofactor evidence="1 9 10 11">
        <name>FAD</name>
        <dbReference type="ChEBI" id="CHEBI:57692"/>
    </cofactor>
</comment>
<comment type="subcellular location">
    <subcellularLocation>
        <location evidence="9">Cell inner membrane</location>
        <topology evidence="9">Peripheral membrane protein</topology>
        <orientation evidence="9">Cytoplasmic side</orientation>
    </subcellularLocation>
</comment>
<feature type="binding site" evidence="9 11">
    <location>
        <begin position="100"/>
        <end position="101"/>
    </location>
    <ligand>
        <name>FAD</name>
        <dbReference type="ChEBI" id="CHEBI:57692"/>
    </ligand>
</feature>
<dbReference type="PANTHER" id="PTHR43716">
    <property type="entry name" value="D-2-HYDROXYGLUTARATE DEHYDROGENASE, MITOCHONDRIAL"/>
    <property type="match status" value="1"/>
</dbReference>
<dbReference type="AlphaFoldDB" id="A0A4S8FAA8"/>
<feature type="binding site" evidence="9 11">
    <location>
        <position position="159"/>
    </location>
    <ligand>
        <name>FAD</name>
        <dbReference type="ChEBI" id="CHEBI:57692"/>
    </ligand>
</feature>
<dbReference type="InterPro" id="IPR012256">
    <property type="entry name" value="D_lactate_DH"/>
</dbReference>
<evidence type="ECO:0000256" key="6">
    <source>
        <dbReference type="ARBA" id="ARBA00022827"/>
    </source>
</evidence>
<dbReference type="Gene3D" id="3.30.70.610">
    <property type="entry name" value="D-lactate dehydrogenase, cap domain, subdomain 1"/>
    <property type="match status" value="2"/>
</dbReference>
<dbReference type="Pfam" id="PF09330">
    <property type="entry name" value="Lact-deh-memb"/>
    <property type="match status" value="1"/>
</dbReference>
<dbReference type="Pfam" id="PF01565">
    <property type="entry name" value="FAD_binding_4"/>
    <property type="match status" value="1"/>
</dbReference>
<dbReference type="GO" id="GO:0006089">
    <property type="term" value="P:lactate metabolic process"/>
    <property type="evidence" value="ECO:0007669"/>
    <property type="project" value="UniProtKB-UniRule"/>
</dbReference>
<dbReference type="InterPro" id="IPR006094">
    <property type="entry name" value="Oxid_FAD_bind_N"/>
</dbReference>
<dbReference type="InterPro" id="IPR016167">
    <property type="entry name" value="FAD-bd_PCMH_sub1"/>
</dbReference>
<keyword evidence="4 9" id="KW-0285">Flavoprotein</keyword>
<dbReference type="GO" id="GO:0031234">
    <property type="term" value="C:extrinsic component of cytoplasmic side of plasma membrane"/>
    <property type="evidence" value="ECO:0007669"/>
    <property type="project" value="UniProtKB-UniRule"/>
</dbReference>
<dbReference type="InterPro" id="IPR016164">
    <property type="entry name" value="FAD-linked_Oxase-like_C"/>
</dbReference>
<dbReference type="GO" id="GO:0022904">
    <property type="term" value="P:respiratory electron transport chain"/>
    <property type="evidence" value="ECO:0007669"/>
    <property type="project" value="InterPro"/>
</dbReference>
<dbReference type="Proteomes" id="UP000308917">
    <property type="component" value="Unassembled WGS sequence"/>
</dbReference>
<dbReference type="InterPro" id="IPR051264">
    <property type="entry name" value="FAD-oxidored/transferase_4"/>
</dbReference>
<keyword evidence="3 9" id="KW-0997">Cell inner membrane</keyword>
<gene>
    <name evidence="9" type="primary">dld</name>
    <name evidence="13" type="ORF">E9531_07525</name>
</gene>
<evidence type="ECO:0000259" key="12">
    <source>
        <dbReference type="PROSITE" id="PS51387"/>
    </source>
</evidence>
<name>A0A4S8FAA8_9BURK</name>
<feature type="binding site" evidence="9 11">
    <location>
        <begin position="92"/>
        <end position="96"/>
    </location>
    <ligand>
        <name>FAD</name>
        <dbReference type="ChEBI" id="CHEBI:57692"/>
    </ligand>
</feature>
<dbReference type="EMBL" id="STFG01000006">
    <property type="protein sequence ID" value="THU02522.1"/>
    <property type="molecule type" value="Genomic_DNA"/>
</dbReference>
<dbReference type="GO" id="GO:0055085">
    <property type="term" value="P:transmembrane transport"/>
    <property type="evidence" value="ECO:0007669"/>
    <property type="project" value="InterPro"/>
</dbReference>
<evidence type="ECO:0000313" key="14">
    <source>
        <dbReference type="Proteomes" id="UP000308917"/>
    </source>
</evidence>
<feature type="domain" description="FAD-binding PCMH-type" evidence="12">
    <location>
        <begin position="58"/>
        <end position="229"/>
    </location>
</feature>
<feature type="binding site" evidence="9 11">
    <location>
        <position position="166"/>
    </location>
    <ligand>
        <name>FAD</name>
        <dbReference type="ChEBI" id="CHEBI:57692"/>
    </ligand>
</feature>
<dbReference type="RefSeq" id="WP_136573142.1">
    <property type="nucleotide sequence ID" value="NZ_STFG01000006.1"/>
</dbReference>
<keyword evidence="2 9" id="KW-1003">Cell membrane</keyword>
<protein>
    <recommendedName>
        <fullName evidence="9">Quinone-dependent D-lactate dehydrogenase</fullName>
        <ecNumber evidence="9">1.1.5.12</ecNumber>
    </recommendedName>
    <alternativeName>
        <fullName evidence="9">D-lactate dehydrogenase</fullName>
        <shortName evidence="9">D-LDH</shortName>
    </alternativeName>
</protein>
<organism evidence="13 14">
    <name type="scientific">Lampropedia puyangensis</name>
    <dbReference type="NCBI Taxonomy" id="1330072"/>
    <lineage>
        <taxon>Bacteria</taxon>
        <taxon>Pseudomonadati</taxon>
        <taxon>Pseudomonadota</taxon>
        <taxon>Betaproteobacteria</taxon>
        <taxon>Burkholderiales</taxon>
        <taxon>Comamonadaceae</taxon>
        <taxon>Lampropedia</taxon>
    </lineage>
</organism>
<dbReference type="SUPFAM" id="SSF55103">
    <property type="entry name" value="FAD-linked oxidases, C-terminal domain"/>
    <property type="match status" value="1"/>
</dbReference>
<comment type="catalytic activity">
    <reaction evidence="9 10">
        <text>(R)-lactate + a quinone = a quinol + pyruvate</text>
        <dbReference type="Rhea" id="RHEA:51468"/>
        <dbReference type="ChEBI" id="CHEBI:15361"/>
        <dbReference type="ChEBI" id="CHEBI:16004"/>
        <dbReference type="ChEBI" id="CHEBI:24646"/>
        <dbReference type="ChEBI" id="CHEBI:132124"/>
        <dbReference type="EC" id="1.1.5.12"/>
    </reaction>
</comment>
<dbReference type="InterPro" id="IPR016166">
    <property type="entry name" value="FAD-bd_PCMH"/>
</dbReference>
<comment type="caution">
    <text evidence="13">The sequence shown here is derived from an EMBL/GenBank/DDBJ whole genome shotgun (WGS) entry which is preliminary data.</text>
</comment>
<dbReference type="GO" id="GO:0048038">
    <property type="term" value="F:quinone binding"/>
    <property type="evidence" value="ECO:0007669"/>
    <property type="project" value="UniProtKB-KW"/>
</dbReference>
<dbReference type="InterPro" id="IPR015409">
    <property type="entry name" value="Lactate_DH_C"/>
</dbReference>
<dbReference type="HAMAP" id="MF_02092">
    <property type="entry name" value="DLDH_Dld"/>
    <property type="match status" value="1"/>
</dbReference>
<feature type="binding site" evidence="9 11">
    <location>
        <position position="176"/>
    </location>
    <ligand>
        <name>FAD</name>
        <dbReference type="ChEBI" id="CHEBI:57692"/>
    </ligand>
</feature>
<dbReference type="FunFam" id="3.30.43.10:FF:000005">
    <property type="entry name" value="Quinone-dependent D-lactate dehydrogenase"/>
    <property type="match status" value="1"/>
</dbReference>
<dbReference type="Gene3D" id="3.30.43.10">
    <property type="entry name" value="Uridine Diphospho-n-acetylenolpyruvylglucosamine Reductase, domain 2"/>
    <property type="match status" value="1"/>
</dbReference>
<dbReference type="InterPro" id="IPR016172">
    <property type="entry name" value="D-lactate_DH_C-sub1"/>
</dbReference>
<evidence type="ECO:0000256" key="7">
    <source>
        <dbReference type="ARBA" id="ARBA00023002"/>
    </source>
</evidence>
<comment type="similarity">
    <text evidence="9">Belongs to the quinone-dependent D-lactate dehydrogenase family.</text>
</comment>
<dbReference type="InterPro" id="IPR016173">
    <property type="entry name" value="D-lactate_DH_C-sub2"/>
</dbReference>
<evidence type="ECO:0000256" key="3">
    <source>
        <dbReference type="ARBA" id="ARBA00022519"/>
    </source>
</evidence>
<feature type="binding site" evidence="11">
    <location>
        <position position="274"/>
    </location>
    <ligand>
        <name>FAD</name>
        <dbReference type="ChEBI" id="CHEBI:57692"/>
    </ligand>
</feature>
<dbReference type="InterPro" id="IPR036318">
    <property type="entry name" value="FAD-bd_PCMH-like_sf"/>
</dbReference>
<keyword evidence="8 9" id="KW-0472">Membrane</keyword>
<evidence type="ECO:0000256" key="1">
    <source>
        <dbReference type="ARBA" id="ARBA00001974"/>
    </source>
</evidence>
<dbReference type="NCBIfam" id="NF008387">
    <property type="entry name" value="PRK11183.1"/>
    <property type="match status" value="1"/>
</dbReference>
<dbReference type="GO" id="GO:0102029">
    <property type="term" value="F:D-lactate dehydrogenase (quinone) activity"/>
    <property type="evidence" value="ECO:0007669"/>
    <property type="project" value="UniProtKB-EC"/>
</dbReference>
<dbReference type="Gene3D" id="3.30.465.10">
    <property type="match status" value="1"/>
</dbReference>
<evidence type="ECO:0000256" key="5">
    <source>
        <dbReference type="ARBA" id="ARBA00022719"/>
    </source>
</evidence>
<dbReference type="PROSITE" id="PS51387">
    <property type="entry name" value="FAD_PCMH"/>
    <property type="match status" value="1"/>
</dbReference>
<keyword evidence="7 9" id="KW-0560">Oxidoreductase</keyword>
<proteinExistence type="inferred from homology"/>
<evidence type="ECO:0000256" key="2">
    <source>
        <dbReference type="ARBA" id="ARBA00022475"/>
    </source>
</evidence>
<dbReference type="PIRSF" id="PIRSF000101">
    <property type="entry name" value="D-lactate_dh"/>
    <property type="match status" value="1"/>
</dbReference>
<reference evidence="13 14" key="1">
    <citation type="journal article" date="2015" name="Antonie Van Leeuwenhoek">
        <title>Lampropedia puyangensis sp. nov., isolated from symptomatic bark of Populus ? euramericana canker and emended description of Lampropedia hyalina (Ehrenberg 1832) Lee et al. 2004.</title>
        <authorList>
            <person name="Li Y."/>
            <person name="Wang T."/>
            <person name="Piao C.G."/>
            <person name="Wang L.F."/>
            <person name="Tian G.Z."/>
            <person name="Zhu T.H."/>
            <person name="Guo M.W."/>
        </authorList>
    </citation>
    <scope>NUCLEOTIDE SEQUENCE [LARGE SCALE GENOMIC DNA]</scope>
    <source>
        <strain evidence="13 14">2-bin</strain>
    </source>
</reference>
<evidence type="ECO:0000256" key="11">
    <source>
        <dbReference type="PIRSR" id="PIRSR000101-1"/>
    </source>
</evidence>
<dbReference type="EC" id="1.1.5.12" evidence="9"/>
<evidence type="ECO:0000256" key="8">
    <source>
        <dbReference type="ARBA" id="ARBA00023136"/>
    </source>
</evidence>
<keyword evidence="5 9" id="KW-0874">Quinone</keyword>
<dbReference type="GO" id="GO:0004458">
    <property type="term" value="F:D-lactate dehydrogenase (cytochrome) activity"/>
    <property type="evidence" value="ECO:0007669"/>
    <property type="project" value="UniProtKB-UniRule"/>
</dbReference>
<dbReference type="PANTHER" id="PTHR43716:SF1">
    <property type="entry name" value="D-2-HYDROXYGLUTARATE DEHYDROGENASE, MITOCHONDRIAL"/>
    <property type="match status" value="1"/>
</dbReference>
<evidence type="ECO:0000313" key="13">
    <source>
        <dbReference type="EMBL" id="THU02522.1"/>
    </source>
</evidence>
<feature type="binding site" evidence="9 11">
    <location>
        <position position="279"/>
    </location>
    <ligand>
        <name>FAD</name>
        <dbReference type="ChEBI" id="CHEBI:57692"/>
    </ligand>
</feature>
<evidence type="ECO:0000256" key="10">
    <source>
        <dbReference type="PIRNR" id="PIRNR000101"/>
    </source>
</evidence>
<evidence type="ECO:0000256" key="9">
    <source>
        <dbReference type="HAMAP-Rule" id="MF_02092"/>
    </source>
</evidence>
<keyword evidence="14" id="KW-1185">Reference proteome</keyword>
<dbReference type="Gene3D" id="3.30.1370.20">
    <property type="entry name" value="D-lactate dehydrogenase, cap domain, subdomain 2"/>
    <property type="match status" value="1"/>
</dbReference>
<dbReference type="SUPFAM" id="SSF56176">
    <property type="entry name" value="FAD-binding/transporter-associated domain-like"/>
    <property type="match status" value="1"/>
</dbReference>
<accession>A0A4S8FAA8</accession>
<sequence>MVSGSNSSIVSSKQPIGGVTQTVSADSLLAQLRRVVGQAHVLTDEQSTRRFRKGHRTGEGAVLAVVQPASLWEQWQVLQTAVAADRIVIMQAANTGLTGGSTPDGNQYDRDIVLISTLRIPGVQVINEGAQVVCLPGATLDRLEQTLAPFNREPHSVIGSSCIGASVLGGICNNSGGALVRRGPAYTQLALYAQVRADGSLELVNHLGIDLGGTPEEILTRLQNGQYTAADIHNDTGLAASDPRYSEDVRQVDADTPARFNADPSRLFEASGSAGKLCLFAVRLDTFPKEPSTVFYIGSNDPNDLTQVRRHMLTQLPRLPIAGEYIHRTAYDIGEKYGKDTFLLIDRFGTAKVPKAFAMKSRVDGFFERFGLRGVSDKVAQAVTDRLPSHLPARMTQWRDRFEHHLLVRVSNDTADAARDFLNAYFGASDSGAYFECDAEEGRKAFLHRFAIAGAAIRYREAHQKEVQDIVALDVALRRNDRDWVEQLPAEMEGEIIHKLYYGHFFCHVFHQDYIVKKGVDPIDMEHRMWALLDARRAEYPAEHNVGHLYVAKPALAGFYRALDPTNTFNPGIGHTSKARGWGECCDSPQWGDAYREE</sequence>
<dbReference type="OrthoDB" id="9772552at2"/>
<keyword evidence="6 9" id="KW-0274">FAD</keyword>
<dbReference type="InterPro" id="IPR016169">
    <property type="entry name" value="FAD-bd_PCMH_sub2"/>
</dbReference>
<evidence type="ECO:0000256" key="4">
    <source>
        <dbReference type="ARBA" id="ARBA00022630"/>
    </source>
</evidence>
<dbReference type="GO" id="GO:0071949">
    <property type="term" value="F:FAD binding"/>
    <property type="evidence" value="ECO:0007669"/>
    <property type="project" value="InterPro"/>
</dbReference>